<evidence type="ECO:0000259" key="7">
    <source>
        <dbReference type="PROSITE" id="PS50048"/>
    </source>
</evidence>
<feature type="region of interest" description="Disordered" evidence="6">
    <location>
        <begin position="1"/>
        <end position="47"/>
    </location>
</feature>
<dbReference type="CDD" id="cd12148">
    <property type="entry name" value="fungal_TF_MHR"/>
    <property type="match status" value="1"/>
</dbReference>
<evidence type="ECO:0000256" key="6">
    <source>
        <dbReference type="SAM" id="MobiDB-lite"/>
    </source>
</evidence>
<comment type="caution">
    <text evidence="8">The sequence shown here is derived from an EMBL/GenBank/DDBJ whole genome shotgun (WGS) entry which is preliminary data.</text>
</comment>
<dbReference type="GO" id="GO:0000976">
    <property type="term" value="F:transcription cis-regulatory region binding"/>
    <property type="evidence" value="ECO:0007669"/>
    <property type="project" value="TreeGrafter"/>
</dbReference>
<keyword evidence="9" id="KW-1185">Reference proteome</keyword>
<protein>
    <recommendedName>
        <fullName evidence="7">Zn(2)-C6 fungal-type domain-containing protein</fullName>
    </recommendedName>
</protein>
<proteinExistence type="predicted"/>
<feature type="compositionally biased region" description="Low complexity" evidence="6">
    <location>
        <begin position="219"/>
        <end position="232"/>
    </location>
</feature>
<evidence type="ECO:0000256" key="3">
    <source>
        <dbReference type="ARBA" id="ARBA00023125"/>
    </source>
</evidence>
<feature type="compositionally biased region" description="Polar residues" evidence="6">
    <location>
        <begin position="72"/>
        <end position="84"/>
    </location>
</feature>
<evidence type="ECO:0000256" key="1">
    <source>
        <dbReference type="ARBA" id="ARBA00004123"/>
    </source>
</evidence>
<feature type="region of interest" description="Disordered" evidence="6">
    <location>
        <begin position="194"/>
        <end position="232"/>
    </location>
</feature>
<keyword evidence="4" id="KW-0804">Transcription</keyword>
<dbReference type="GO" id="GO:0005634">
    <property type="term" value="C:nucleus"/>
    <property type="evidence" value="ECO:0007669"/>
    <property type="project" value="UniProtKB-SubCell"/>
</dbReference>
<dbReference type="OrthoDB" id="1925334at2759"/>
<evidence type="ECO:0000256" key="2">
    <source>
        <dbReference type="ARBA" id="ARBA00023015"/>
    </source>
</evidence>
<dbReference type="RefSeq" id="XP_040729557.1">
    <property type="nucleotide sequence ID" value="XM_040873046.1"/>
</dbReference>
<sequence length="744" mass="82523">MAPKRQRLQADPPRGGQLSGTRGGSPPDTGPSSSFNDATRGDHGFLPQLHADNTATVVSASPGTKIDIPSGNGLSSHTHQQVQPAETPMSAPARNSSNPANVYGSLPGITRKITACAACRKNKIKCDMPASGPPCTRCRRRSLSCVLNRSLQSLLEDTKNTDNLKTDIQNLHRTLERVCNYLKLDNPEPLFSINGDHQAPPVNQARSDDQAANDTEGCEISPPESPSASHAPIDTFLGMAKMGKPPSSAGSPQNRKRPELLREDLISRSIISTTVAQTLLDRYFTRLDHYIYGTAGGLYDIQKLRKKSPSLLAAICTVSALHDSHDSQVYEICNRELRQLVSRSMFEKRDINHIRALCISSFWLADASRILSSDAIRRAADLRLHRLIDNTSPSPKNVPQGNHHPPEIKMTDRLRLWYLLFICDQHLSILHNRDALLRGDRAVNIDWESYLSHPDTTQDDIRILSQVNLLIIMSEMRDTLGGDYETQVPQVLFSQINNYARRLDRWFNKFSLLFQPNQQIANFPRKGLELHYQFSKLYLGHHVFRNLNGQSVPSHYLTAAVAAHDAAVSIFDMILTDTTLHSSLVGMPHYFHIMIAFAGNFLLEICKNYHDQLSIRVQNDFALIEQVLGVFQTIPCLSQHPIHRMTLGLGRKLYDCAASVGLTADITRQNAYGFGDVSHQSLMHGGAGGVGGSMGLQHDQSEYSTMGGQPLSQLVAAQTTPDEFFLFPDLNFGFTDMTAMMGME</sequence>
<dbReference type="CDD" id="cd00067">
    <property type="entry name" value="GAL4"/>
    <property type="match status" value="1"/>
</dbReference>
<dbReference type="Pfam" id="PF00172">
    <property type="entry name" value="Zn_clus"/>
    <property type="match status" value="1"/>
</dbReference>
<feature type="region of interest" description="Disordered" evidence="6">
    <location>
        <begin position="61"/>
        <end position="99"/>
    </location>
</feature>
<name>A0A364KNB4_TALAM</name>
<evidence type="ECO:0000256" key="4">
    <source>
        <dbReference type="ARBA" id="ARBA00023163"/>
    </source>
</evidence>
<dbReference type="Gene3D" id="4.10.240.10">
    <property type="entry name" value="Zn(2)-C6 fungal-type DNA-binding domain"/>
    <property type="match status" value="1"/>
</dbReference>
<dbReference type="InterPro" id="IPR036864">
    <property type="entry name" value="Zn2-C6_fun-type_DNA-bd_sf"/>
</dbReference>
<dbReference type="PANTHER" id="PTHR31845">
    <property type="entry name" value="FINGER DOMAIN PROTEIN, PUTATIVE-RELATED"/>
    <property type="match status" value="1"/>
</dbReference>
<dbReference type="GO" id="GO:0000981">
    <property type="term" value="F:DNA-binding transcription factor activity, RNA polymerase II-specific"/>
    <property type="evidence" value="ECO:0007669"/>
    <property type="project" value="InterPro"/>
</dbReference>
<dbReference type="Proteomes" id="UP000249363">
    <property type="component" value="Unassembled WGS sequence"/>
</dbReference>
<dbReference type="GO" id="GO:0008270">
    <property type="term" value="F:zinc ion binding"/>
    <property type="evidence" value="ECO:0007669"/>
    <property type="project" value="InterPro"/>
</dbReference>
<dbReference type="InterPro" id="IPR001138">
    <property type="entry name" value="Zn2Cys6_DnaBD"/>
</dbReference>
<feature type="domain" description="Zn(2)-C6 fungal-type" evidence="7">
    <location>
        <begin position="115"/>
        <end position="147"/>
    </location>
</feature>
<gene>
    <name evidence="8" type="ORF">BHQ10_001052</name>
</gene>
<dbReference type="PROSITE" id="PS50048">
    <property type="entry name" value="ZN2_CY6_FUNGAL_2"/>
    <property type="match status" value="1"/>
</dbReference>
<dbReference type="SMART" id="SM00066">
    <property type="entry name" value="GAL4"/>
    <property type="match status" value="1"/>
</dbReference>
<dbReference type="PROSITE" id="PS00463">
    <property type="entry name" value="ZN2_CY6_FUNGAL_1"/>
    <property type="match status" value="1"/>
</dbReference>
<dbReference type="PANTHER" id="PTHR31845:SF17">
    <property type="entry name" value="ZN(II)2CYS6 TRANSCRIPTION FACTOR (EUROFUNG)"/>
    <property type="match status" value="1"/>
</dbReference>
<reference evidence="8 9" key="1">
    <citation type="journal article" date="2017" name="Biotechnol. Biofuels">
        <title>Differential beta-glucosidase expression as a function of carbon source availability in Talaromyces amestolkiae: a genomic and proteomic approach.</title>
        <authorList>
            <person name="de Eugenio L.I."/>
            <person name="Mendez-Liter J.A."/>
            <person name="Nieto-Dominguez M."/>
            <person name="Alonso L."/>
            <person name="Gil-Munoz J."/>
            <person name="Barriuso J."/>
            <person name="Prieto A."/>
            <person name="Martinez M.J."/>
        </authorList>
    </citation>
    <scope>NUCLEOTIDE SEQUENCE [LARGE SCALE GENOMIC DNA]</scope>
    <source>
        <strain evidence="8 9">CIB</strain>
    </source>
</reference>
<keyword evidence="5" id="KW-0539">Nucleus</keyword>
<dbReference type="InterPro" id="IPR051089">
    <property type="entry name" value="prtT"/>
</dbReference>
<dbReference type="AlphaFoldDB" id="A0A364KNB4"/>
<evidence type="ECO:0000313" key="9">
    <source>
        <dbReference type="Proteomes" id="UP000249363"/>
    </source>
</evidence>
<keyword evidence="2" id="KW-0805">Transcription regulation</keyword>
<comment type="subcellular location">
    <subcellularLocation>
        <location evidence="1">Nucleus</location>
    </subcellularLocation>
</comment>
<accession>A0A364KNB4</accession>
<evidence type="ECO:0000256" key="5">
    <source>
        <dbReference type="ARBA" id="ARBA00023242"/>
    </source>
</evidence>
<dbReference type="SUPFAM" id="SSF57701">
    <property type="entry name" value="Zn2/Cys6 DNA-binding domain"/>
    <property type="match status" value="1"/>
</dbReference>
<feature type="compositionally biased region" description="Low complexity" evidence="6">
    <location>
        <begin position="24"/>
        <end position="34"/>
    </location>
</feature>
<dbReference type="EMBL" id="MIKG01000001">
    <property type="protein sequence ID" value="RAO65040.1"/>
    <property type="molecule type" value="Genomic_DNA"/>
</dbReference>
<dbReference type="GeneID" id="63790269"/>
<organism evidence="8 9">
    <name type="scientific">Talaromyces amestolkiae</name>
    <dbReference type="NCBI Taxonomy" id="1196081"/>
    <lineage>
        <taxon>Eukaryota</taxon>
        <taxon>Fungi</taxon>
        <taxon>Dikarya</taxon>
        <taxon>Ascomycota</taxon>
        <taxon>Pezizomycotina</taxon>
        <taxon>Eurotiomycetes</taxon>
        <taxon>Eurotiomycetidae</taxon>
        <taxon>Eurotiales</taxon>
        <taxon>Trichocomaceae</taxon>
        <taxon>Talaromyces</taxon>
        <taxon>Talaromyces sect. Talaromyces</taxon>
    </lineage>
</organism>
<keyword evidence="3" id="KW-0238">DNA-binding</keyword>
<evidence type="ECO:0000313" key="8">
    <source>
        <dbReference type="EMBL" id="RAO65040.1"/>
    </source>
</evidence>